<dbReference type="NCBIfam" id="NF004481">
    <property type="entry name" value="PRK05815.2-3"/>
    <property type="match status" value="1"/>
</dbReference>
<keyword evidence="9 11" id="KW-0472">Membrane</keyword>
<dbReference type="GO" id="GO:0005886">
    <property type="term" value="C:plasma membrane"/>
    <property type="evidence" value="ECO:0007669"/>
    <property type="project" value="UniProtKB-SubCell"/>
</dbReference>
<evidence type="ECO:0000313" key="13">
    <source>
        <dbReference type="EMBL" id="TLD40348.1"/>
    </source>
</evidence>
<evidence type="ECO:0000256" key="5">
    <source>
        <dbReference type="ARBA" id="ARBA00022692"/>
    </source>
</evidence>
<dbReference type="GO" id="GO:0042777">
    <property type="term" value="P:proton motive force-driven plasma membrane ATP synthesis"/>
    <property type="evidence" value="ECO:0007669"/>
    <property type="project" value="TreeGrafter"/>
</dbReference>
<dbReference type="EMBL" id="SULG01000108">
    <property type="protein sequence ID" value="TLD40348.1"/>
    <property type="molecule type" value="Genomic_DNA"/>
</dbReference>
<reference evidence="13 14" key="1">
    <citation type="submission" date="2019-04" db="EMBL/GenBank/DDBJ databases">
        <title>Genome of a novel bacterium Candidatus Jettenia ecosi reconstructed from metagenome of an anammox bioreactor.</title>
        <authorList>
            <person name="Mardanov A.V."/>
            <person name="Beletsky A.V."/>
            <person name="Ravin N.V."/>
            <person name="Botchkova E.A."/>
            <person name="Litti Y.V."/>
            <person name="Nozhevnikova A.N."/>
        </authorList>
    </citation>
    <scope>NUCLEOTIDE SEQUENCE [LARGE SCALE GENOMIC DNA]</scope>
    <source>
        <strain evidence="13">J2</strain>
    </source>
</reference>
<feature type="transmembrane region" description="Helical" evidence="11">
    <location>
        <begin position="110"/>
        <end position="132"/>
    </location>
</feature>
<dbReference type="HAMAP" id="MF_01393">
    <property type="entry name" value="ATP_synth_a_bact"/>
    <property type="match status" value="1"/>
</dbReference>
<evidence type="ECO:0000256" key="11">
    <source>
        <dbReference type="HAMAP-Rule" id="MF_01393"/>
    </source>
</evidence>
<evidence type="ECO:0000256" key="12">
    <source>
        <dbReference type="RuleBase" id="RU000483"/>
    </source>
</evidence>
<evidence type="ECO:0000256" key="3">
    <source>
        <dbReference type="ARBA" id="ARBA00022448"/>
    </source>
</evidence>
<dbReference type="NCBIfam" id="TIGR03306">
    <property type="entry name" value="altF1_A"/>
    <property type="match status" value="1"/>
</dbReference>
<evidence type="ECO:0000256" key="8">
    <source>
        <dbReference type="ARBA" id="ARBA00023065"/>
    </source>
</evidence>
<dbReference type="PROSITE" id="PS00449">
    <property type="entry name" value="ATPASE_A"/>
    <property type="match status" value="1"/>
</dbReference>
<feature type="transmembrane region" description="Helical" evidence="11">
    <location>
        <begin position="197"/>
        <end position="215"/>
    </location>
</feature>
<dbReference type="Gene3D" id="1.20.120.220">
    <property type="entry name" value="ATP synthase, F0 complex, subunit A"/>
    <property type="match status" value="1"/>
</dbReference>
<dbReference type="InterPro" id="IPR017692">
    <property type="entry name" value="Alt_ATP_synth_F0_Asu"/>
</dbReference>
<keyword evidence="3 11" id="KW-0813">Transport</keyword>
<gene>
    <name evidence="11" type="primary">atpB</name>
    <name evidence="13" type="ORF">JETT_3384</name>
</gene>
<dbReference type="PANTHER" id="PTHR42823">
    <property type="entry name" value="ATP SYNTHASE SUBUNIT A, CHLOROPLASTIC"/>
    <property type="match status" value="1"/>
</dbReference>
<sequence length="225" mass="25023">MEISPDSVTIFIWGYFRINATIVYTWVVMALLIIVSLLVTQNLSAGFALSRWQNFLETIVDSMRNQIREIVRQRPEPYLSFIGTLFLFISISNFLSIVPGYHPPTSSFSTTAALAICVFFAVPFFSITQSGLAGYLKYYIKPSIFMLPFNILGVISHTLTLAIRLFGNIMSGTLIGAILISVVPFFVPAVMEVLELLIGQIQAYIFAILAAVYVASATRAGRNRE</sequence>
<dbReference type="CDD" id="cd00310">
    <property type="entry name" value="ATP-synt_Fo_a_6"/>
    <property type="match status" value="1"/>
</dbReference>
<dbReference type="Pfam" id="PF00119">
    <property type="entry name" value="ATP-synt_A"/>
    <property type="match status" value="1"/>
</dbReference>
<keyword evidence="6 11" id="KW-0375">Hydrogen ion transport</keyword>
<organism evidence="13 14">
    <name type="scientific">Candidatus Jettenia ecosi</name>
    <dbReference type="NCBI Taxonomy" id="2494326"/>
    <lineage>
        <taxon>Bacteria</taxon>
        <taxon>Pseudomonadati</taxon>
        <taxon>Planctomycetota</taxon>
        <taxon>Candidatus Brocadiia</taxon>
        <taxon>Candidatus Brocadiales</taxon>
        <taxon>Candidatus Brocadiaceae</taxon>
        <taxon>Candidatus Jettenia</taxon>
    </lineage>
</organism>
<keyword evidence="4 11" id="KW-0138">CF(0)</keyword>
<dbReference type="InterPro" id="IPR035908">
    <property type="entry name" value="F0_ATP_A_sf"/>
</dbReference>
<evidence type="ECO:0000256" key="9">
    <source>
        <dbReference type="ARBA" id="ARBA00023136"/>
    </source>
</evidence>
<keyword evidence="7 11" id="KW-1133">Transmembrane helix</keyword>
<dbReference type="SUPFAM" id="SSF81336">
    <property type="entry name" value="F1F0 ATP synthase subunit A"/>
    <property type="match status" value="1"/>
</dbReference>
<feature type="transmembrane region" description="Helical" evidence="11">
    <location>
        <begin position="78"/>
        <end position="98"/>
    </location>
</feature>
<evidence type="ECO:0000256" key="1">
    <source>
        <dbReference type="ARBA" id="ARBA00004141"/>
    </source>
</evidence>
<dbReference type="Proteomes" id="UP000319783">
    <property type="component" value="Unassembled WGS sequence"/>
</dbReference>
<name>A0A533Q6W0_9BACT</name>
<evidence type="ECO:0000256" key="6">
    <source>
        <dbReference type="ARBA" id="ARBA00022781"/>
    </source>
</evidence>
<evidence type="ECO:0000256" key="10">
    <source>
        <dbReference type="ARBA" id="ARBA00023310"/>
    </source>
</evidence>
<evidence type="ECO:0000256" key="7">
    <source>
        <dbReference type="ARBA" id="ARBA00022989"/>
    </source>
</evidence>
<dbReference type="InterPro" id="IPR000568">
    <property type="entry name" value="ATP_synth_F0_asu"/>
</dbReference>
<dbReference type="NCBIfam" id="TIGR01131">
    <property type="entry name" value="ATP_synt_6_or_A"/>
    <property type="match status" value="1"/>
</dbReference>
<dbReference type="GO" id="GO:0045259">
    <property type="term" value="C:proton-transporting ATP synthase complex"/>
    <property type="evidence" value="ECO:0007669"/>
    <property type="project" value="UniProtKB-KW"/>
</dbReference>
<dbReference type="GO" id="GO:0046933">
    <property type="term" value="F:proton-transporting ATP synthase activity, rotational mechanism"/>
    <property type="evidence" value="ECO:0007669"/>
    <property type="project" value="UniProtKB-UniRule"/>
</dbReference>
<keyword evidence="8 11" id="KW-0406">Ion transport</keyword>
<proteinExistence type="inferred from homology"/>
<keyword evidence="5 11" id="KW-0812">Transmembrane</keyword>
<dbReference type="InterPro" id="IPR023011">
    <property type="entry name" value="ATP_synth_F0_asu_AS"/>
</dbReference>
<comment type="similarity">
    <text evidence="2 11 12">Belongs to the ATPase A chain family.</text>
</comment>
<keyword evidence="11" id="KW-1003">Cell membrane</keyword>
<evidence type="ECO:0000256" key="2">
    <source>
        <dbReference type="ARBA" id="ARBA00006810"/>
    </source>
</evidence>
<evidence type="ECO:0000313" key="14">
    <source>
        <dbReference type="Proteomes" id="UP000319783"/>
    </source>
</evidence>
<evidence type="ECO:0000256" key="4">
    <source>
        <dbReference type="ARBA" id="ARBA00022547"/>
    </source>
</evidence>
<comment type="caution">
    <text evidence="13">The sequence shown here is derived from an EMBL/GenBank/DDBJ whole genome shotgun (WGS) entry which is preliminary data.</text>
</comment>
<comment type="function">
    <text evidence="11 12">Key component of the proton channel; it plays a direct role in the translocation of protons across the membrane.</text>
</comment>
<accession>A0A533Q6W0</accession>
<dbReference type="InterPro" id="IPR045082">
    <property type="entry name" value="ATP_syn_F0_a_bact/chloroplast"/>
</dbReference>
<feature type="transmembrane region" description="Helical" evidence="11">
    <location>
        <begin position="173"/>
        <end position="191"/>
    </location>
</feature>
<dbReference type="AlphaFoldDB" id="A0A533Q6W0"/>
<keyword evidence="10 11" id="KW-0066">ATP synthesis</keyword>
<feature type="transmembrane region" description="Helical" evidence="11">
    <location>
        <begin position="21"/>
        <end position="39"/>
    </location>
</feature>
<comment type="subcellular location">
    <subcellularLocation>
        <location evidence="11 12">Cell membrane</location>
        <topology evidence="11 12">Multi-pass membrane protein</topology>
    </subcellularLocation>
    <subcellularLocation>
        <location evidence="1">Membrane</location>
        <topology evidence="1">Multi-pass membrane protein</topology>
    </subcellularLocation>
</comment>
<dbReference type="PRINTS" id="PR00123">
    <property type="entry name" value="ATPASEA"/>
</dbReference>
<protein>
    <recommendedName>
        <fullName evidence="11 12">ATP synthase subunit a</fullName>
    </recommendedName>
    <alternativeName>
        <fullName evidence="11">ATP synthase F0 sector subunit a</fullName>
    </alternativeName>
    <alternativeName>
        <fullName evidence="11">F-ATPase subunit 6</fullName>
    </alternativeName>
</protein>
<dbReference type="PANTHER" id="PTHR42823:SF3">
    <property type="entry name" value="ATP SYNTHASE SUBUNIT A, CHLOROPLASTIC"/>
    <property type="match status" value="1"/>
</dbReference>